<evidence type="ECO:0000256" key="1">
    <source>
        <dbReference type="SAM" id="SignalP"/>
    </source>
</evidence>
<accession>A0A3A1PEX1</accession>
<dbReference type="AlphaFoldDB" id="A0A3A1PEX1"/>
<organism evidence="2 3">
    <name type="scientific">Aurantiacibacter xanthus</name>
    <dbReference type="NCBI Taxonomy" id="1784712"/>
    <lineage>
        <taxon>Bacteria</taxon>
        <taxon>Pseudomonadati</taxon>
        <taxon>Pseudomonadota</taxon>
        <taxon>Alphaproteobacteria</taxon>
        <taxon>Sphingomonadales</taxon>
        <taxon>Erythrobacteraceae</taxon>
        <taxon>Aurantiacibacter</taxon>
    </lineage>
</organism>
<feature type="chain" id="PRO_5017425205" description="Secreted protein" evidence="1">
    <location>
        <begin position="24"/>
        <end position="175"/>
    </location>
</feature>
<dbReference type="EMBL" id="QXFM01000010">
    <property type="protein sequence ID" value="RIV92303.1"/>
    <property type="molecule type" value="Genomic_DNA"/>
</dbReference>
<name>A0A3A1PEX1_9SPHN</name>
<sequence>MSTTTALLSASLAALALAIPAQAQDERAAATPATVTYESYEVVQPTGDEPAYEDLTEEVYAEETYVDPAPDHRAWRALPARQTGYPTIMPDTVVTSGGQPLGYSPEQRANWLTDCRKVYLGDQGSDYCEAYLTRYEHGGMSGYPVGAYPVMMVPMQTTRRVPPREIVHEEWVDAE</sequence>
<dbReference type="RefSeq" id="WP_119591415.1">
    <property type="nucleotide sequence ID" value="NZ_QXFM01000010.1"/>
</dbReference>
<evidence type="ECO:0000313" key="2">
    <source>
        <dbReference type="EMBL" id="RIV92303.1"/>
    </source>
</evidence>
<evidence type="ECO:0008006" key="4">
    <source>
        <dbReference type="Google" id="ProtNLM"/>
    </source>
</evidence>
<keyword evidence="3" id="KW-1185">Reference proteome</keyword>
<dbReference type="Proteomes" id="UP000265366">
    <property type="component" value="Unassembled WGS sequence"/>
</dbReference>
<keyword evidence="1" id="KW-0732">Signal</keyword>
<gene>
    <name evidence="2" type="ORF">D2V17_01710</name>
</gene>
<feature type="signal peptide" evidence="1">
    <location>
        <begin position="1"/>
        <end position="23"/>
    </location>
</feature>
<evidence type="ECO:0000313" key="3">
    <source>
        <dbReference type="Proteomes" id="UP000265366"/>
    </source>
</evidence>
<protein>
    <recommendedName>
        <fullName evidence="4">Secreted protein</fullName>
    </recommendedName>
</protein>
<reference evidence="2 3" key="1">
    <citation type="submission" date="2018-08" db="EMBL/GenBank/DDBJ databases">
        <title>Erythrobacter zhengii sp.nov., a bacterium isolated from deep-sea sediment.</title>
        <authorList>
            <person name="Fang C."/>
            <person name="Wu Y.-H."/>
            <person name="Sun C."/>
            <person name="Wang H."/>
            <person name="Cheng H."/>
            <person name="Meng F.-X."/>
            <person name="Wang C.-S."/>
            <person name="Xu X.-W."/>
        </authorList>
    </citation>
    <scope>NUCLEOTIDE SEQUENCE [LARGE SCALE GENOMIC DNA]</scope>
    <source>
        <strain evidence="2 3">CCTCC AB 2015396</strain>
    </source>
</reference>
<proteinExistence type="predicted"/>
<comment type="caution">
    <text evidence="2">The sequence shown here is derived from an EMBL/GenBank/DDBJ whole genome shotgun (WGS) entry which is preliminary data.</text>
</comment>
<dbReference type="OrthoDB" id="7410331at2"/>